<dbReference type="EMBL" id="JAEINI020000001">
    <property type="protein sequence ID" value="MCB5225573.1"/>
    <property type="molecule type" value="Genomic_DNA"/>
</dbReference>
<reference evidence="2 3" key="1">
    <citation type="submission" date="2021-10" db="EMBL/GenBank/DDBJ databases">
        <title>Alishewanella koreense sp. nov. isolated from seawater of southwestern coast in South Korea and the proposal for the reclassification of Rheinheimera perlucida and Rheinheimera tuosuensis as Arsukibacterium perlucida and Arsukibacterium tuosuensis.</title>
        <authorList>
            <person name="Kim K.H."/>
            <person name="Ruan W."/>
            <person name="Kim K.R."/>
            <person name="Baek J.H."/>
            <person name="Jeon C.O."/>
        </authorList>
    </citation>
    <scope>NUCLEOTIDE SEQUENCE [LARGE SCALE GENOMIC DNA]</scope>
    <source>
        <strain evidence="2 3">16-MA</strain>
    </source>
</reference>
<evidence type="ECO:0000256" key="1">
    <source>
        <dbReference type="SAM" id="Phobius"/>
    </source>
</evidence>
<evidence type="ECO:0000313" key="2">
    <source>
        <dbReference type="EMBL" id="MCB5225573.1"/>
    </source>
</evidence>
<keyword evidence="1" id="KW-0472">Membrane</keyword>
<keyword evidence="3" id="KW-1185">Reference proteome</keyword>
<gene>
    <name evidence="2" type="ORF">JAO78_001910</name>
</gene>
<proteinExistence type="predicted"/>
<sequence length="89" mass="10390">MVKFMHPHQSEKLKALVRKGKWSYVLKHGVLGWGVPTAILWSAIMHFIDSIPFNESIFLALVLFPIGGLFWGLFMWFFIKREVSKLQQD</sequence>
<name>A0ABS8BZT0_9ALTE</name>
<organism evidence="2 3">
    <name type="scientific">Alishewanella maricola</name>
    <dbReference type="NCBI Taxonomy" id="2795740"/>
    <lineage>
        <taxon>Bacteria</taxon>
        <taxon>Pseudomonadati</taxon>
        <taxon>Pseudomonadota</taxon>
        <taxon>Gammaproteobacteria</taxon>
        <taxon>Alteromonadales</taxon>
        <taxon>Alteromonadaceae</taxon>
        <taxon>Alishewanella</taxon>
    </lineage>
</organism>
<comment type="caution">
    <text evidence="2">The sequence shown here is derived from an EMBL/GenBank/DDBJ whole genome shotgun (WGS) entry which is preliminary data.</text>
</comment>
<dbReference type="RefSeq" id="WP_226749661.1">
    <property type="nucleotide sequence ID" value="NZ_JAEINI020000001.1"/>
</dbReference>
<evidence type="ECO:0000313" key="3">
    <source>
        <dbReference type="Proteomes" id="UP000633814"/>
    </source>
</evidence>
<dbReference type="Proteomes" id="UP000633814">
    <property type="component" value="Unassembled WGS sequence"/>
</dbReference>
<feature type="transmembrane region" description="Helical" evidence="1">
    <location>
        <begin position="56"/>
        <end position="79"/>
    </location>
</feature>
<accession>A0ABS8BZT0</accession>
<protein>
    <submittedName>
        <fullName evidence="2">Uncharacterized protein</fullName>
    </submittedName>
</protein>
<keyword evidence="1" id="KW-0812">Transmembrane</keyword>
<keyword evidence="1" id="KW-1133">Transmembrane helix</keyword>
<feature type="transmembrane region" description="Helical" evidence="1">
    <location>
        <begin position="24"/>
        <end position="44"/>
    </location>
</feature>